<dbReference type="InterPro" id="IPR009003">
    <property type="entry name" value="Peptidase_S1_PA"/>
</dbReference>
<proteinExistence type="predicted"/>
<dbReference type="PROSITE" id="PS50240">
    <property type="entry name" value="TRYPSIN_DOM"/>
    <property type="match status" value="1"/>
</dbReference>
<evidence type="ECO:0000256" key="2">
    <source>
        <dbReference type="ARBA" id="ARBA00022729"/>
    </source>
</evidence>
<evidence type="ECO:0000256" key="3">
    <source>
        <dbReference type="ARBA" id="ARBA00023145"/>
    </source>
</evidence>
<reference evidence="9" key="1">
    <citation type="submission" date="2025-08" db="UniProtKB">
        <authorList>
            <consortium name="Ensembl"/>
        </authorList>
    </citation>
    <scope>IDENTIFICATION</scope>
</reference>
<feature type="chain" id="PRO_5034720026" description="trypsin" evidence="7">
    <location>
        <begin position="29"/>
        <end position="266"/>
    </location>
</feature>
<dbReference type="PROSITE" id="PS00134">
    <property type="entry name" value="TRYPSIN_HIS"/>
    <property type="match status" value="1"/>
</dbReference>
<dbReference type="RefSeq" id="XP_034386495.1">
    <property type="nucleotide sequence ID" value="XM_034530604.1"/>
</dbReference>
<accession>A0A8C2WDE0</accession>
<dbReference type="KEGG" id="clum:117729490"/>
<comment type="subcellular location">
    <subcellularLocation>
        <location evidence="1">Secreted</location>
        <location evidence="1">Extracellular space</location>
    </subcellularLocation>
</comment>
<keyword evidence="3" id="KW-0865">Zymogen</keyword>
<dbReference type="InterPro" id="IPR001314">
    <property type="entry name" value="Peptidase_S1A"/>
</dbReference>
<dbReference type="SMART" id="SM00020">
    <property type="entry name" value="Tryp_SPc"/>
    <property type="match status" value="1"/>
</dbReference>
<dbReference type="InterPro" id="IPR043504">
    <property type="entry name" value="Peptidase_S1_PA_chymotrypsin"/>
</dbReference>
<sequence length="266" mass="29248">MLIHRELLAMLLVLLVLLVLALEGRVHAAEIIGGREAVPHSRPYMALLNLHKKDGPTQYCGGFLLNADFVMTAAHCQARSFTVFLGLHNIKESYGQPRITVEQAFPHKGYNASNYINDIMLLKLSSKANFTQNVRPIALADHSDVSLPRSCLVSGWGAGTERNQYLSEVLMEVDVTLVDRKQCAEKHLYCSEEKTGLSKGDSGGPLVCDGKAYGVVSSTFTPKSGAPKINCFAKIPDVGRWIRSTMADALKRPRYAPRLIDQLPPS</sequence>
<keyword evidence="2 7" id="KW-0732">Signal</keyword>
<feature type="domain" description="Peptidase S1" evidence="8">
    <location>
        <begin position="31"/>
        <end position="247"/>
    </location>
</feature>
<dbReference type="GO" id="GO:0006508">
    <property type="term" value="P:proteolysis"/>
    <property type="evidence" value="ECO:0007669"/>
    <property type="project" value="InterPro"/>
</dbReference>
<dbReference type="AlphaFoldDB" id="A0A8C2WDE0"/>
<evidence type="ECO:0000256" key="4">
    <source>
        <dbReference type="ARBA" id="ARBA00023157"/>
    </source>
</evidence>
<evidence type="ECO:0000256" key="5">
    <source>
        <dbReference type="ARBA" id="ARBA00036320"/>
    </source>
</evidence>
<evidence type="ECO:0000256" key="7">
    <source>
        <dbReference type="SAM" id="SignalP"/>
    </source>
</evidence>
<dbReference type="CDD" id="cd00190">
    <property type="entry name" value="Tryp_SPc"/>
    <property type="match status" value="1"/>
</dbReference>
<comment type="catalytic activity">
    <reaction evidence="5">
        <text>Preferential cleavage: Arg-|-Xaa, Lys-|-Xaa.</text>
        <dbReference type="EC" id="3.4.21.4"/>
    </reaction>
</comment>
<dbReference type="GeneID" id="117729490"/>
<dbReference type="Ensembl" id="ENSCLMT00005000784.1">
    <property type="protein sequence ID" value="ENSCLMP00005000706.1"/>
    <property type="gene ID" value="ENSCLMG00005000478.1"/>
</dbReference>
<keyword evidence="4" id="KW-1015">Disulfide bond</keyword>
<dbReference type="GO" id="GO:0004252">
    <property type="term" value="F:serine-type endopeptidase activity"/>
    <property type="evidence" value="ECO:0007669"/>
    <property type="project" value="UniProtKB-EC"/>
</dbReference>
<gene>
    <name evidence="9" type="primary">LOC117729490</name>
</gene>
<dbReference type="GO" id="GO:0005576">
    <property type="term" value="C:extracellular region"/>
    <property type="evidence" value="ECO:0007669"/>
    <property type="project" value="UniProtKB-SubCell"/>
</dbReference>
<dbReference type="PANTHER" id="PTHR24271:SF81">
    <property type="entry name" value="GRANZYME B"/>
    <property type="match status" value="1"/>
</dbReference>
<feature type="signal peptide" evidence="7">
    <location>
        <begin position="1"/>
        <end position="28"/>
    </location>
</feature>
<dbReference type="FunFam" id="2.40.10.10:FF:000005">
    <property type="entry name" value="Serine protease 37"/>
    <property type="match status" value="1"/>
</dbReference>
<evidence type="ECO:0000313" key="10">
    <source>
        <dbReference type="Proteomes" id="UP000694565"/>
    </source>
</evidence>
<dbReference type="PANTHER" id="PTHR24271">
    <property type="entry name" value="KALLIKREIN-RELATED"/>
    <property type="match status" value="1"/>
</dbReference>
<dbReference type="InterPro" id="IPR018114">
    <property type="entry name" value="TRYPSIN_HIS"/>
</dbReference>
<reference evidence="9" key="2">
    <citation type="submission" date="2025-09" db="UniProtKB">
        <authorList>
            <consortium name="Ensembl"/>
        </authorList>
    </citation>
    <scope>IDENTIFICATION</scope>
</reference>
<evidence type="ECO:0000256" key="6">
    <source>
        <dbReference type="ARBA" id="ARBA00038868"/>
    </source>
</evidence>
<dbReference type="Gene3D" id="2.40.10.10">
    <property type="entry name" value="Trypsin-like serine proteases"/>
    <property type="match status" value="2"/>
</dbReference>
<keyword evidence="10" id="KW-1185">Reference proteome</keyword>
<evidence type="ECO:0000256" key="1">
    <source>
        <dbReference type="ARBA" id="ARBA00004239"/>
    </source>
</evidence>
<dbReference type="GeneTree" id="ENSGT01030000234551"/>
<dbReference type="PRINTS" id="PR00722">
    <property type="entry name" value="CHYMOTRYPSIN"/>
</dbReference>
<evidence type="ECO:0000313" key="9">
    <source>
        <dbReference type="Ensembl" id="ENSCLMP00005000706.1"/>
    </source>
</evidence>
<evidence type="ECO:0000259" key="8">
    <source>
        <dbReference type="PROSITE" id="PS50240"/>
    </source>
</evidence>
<dbReference type="InterPro" id="IPR001254">
    <property type="entry name" value="Trypsin_dom"/>
</dbReference>
<dbReference type="EC" id="3.4.21.4" evidence="6"/>
<dbReference type="Proteomes" id="UP000694565">
    <property type="component" value="Unplaced"/>
</dbReference>
<dbReference type="SUPFAM" id="SSF50494">
    <property type="entry name" value="Trypsin-like serine proteases"/>
    <property type="match status" value="1"/>
</dbReference>
<dbReference type="OrthoDB" id="5565075at2759"/>
<dbReference type="Pfam" id="PF00089">
    <property type="entry name" value="Trypsin"/>
    <property type="match status" value="1"/>
</dbReference>
<name>A0A8C2WDE0_CYCLU</name>
<protein>
    <recommendedName>
        <fullName evidence="6">trypsin</fullName>
        <ecNumber evidence="6">3.4.21.4</ecNumber>
    </recommendedName>
</protein>
<organism evidence="9 10">
    <name type="scientific">Cyclopterus lumpus</name>
    <name type="common">Lumpsucker</name>
    <dbReference type="NCBI Taxonomy" id="8103"/>
    <lineage>
        <taxon>Eukaryota</taxon>
        <taxon>Metazoa</taxon>
        <taxon>Chordata</taxon>
        <taxon>Craniata</taxon>
        <taxon>Vertebrata</taxon>
        <taxon>Euteleostomi</taxon>
        <taxon>Actinopterygii</taxon>
        <taxon>Neopterygii</taxon>
        <taxon>Teleostei</taxon>
        <taxon>Neoteleostei</taxon>
        <taxon>Acanthomorphata</taxon>
        <taxon>Eupercaria</taxon>
        <taxon>Perciformes</taxon>
        <taxon>Cottioidei</taxon>
        <taxon>Cottales</taxon>
        <taxon>Cyclopteridae</taxon>
        <taxon>Cyclopterus</taxon>
    </lineage>
</organism>